<dbReference type="KEGG" id="cwo:Cwoe_2005"/>
<accession>D3F459</accession>
<feature type="signal peptide" evidence="2">
    <location>
        <begin position="1"/>
        <end position="27"/>
    </location>
</feature>
<evidence type="ECO:0000256" key="1">
    <source>
        <dbReference type="SAM" id="MobiDB-lite"/>
    </source>
</evidence>
<gene>
    <name evidence="3" type="ordered locus">Cwoe_2005</name>
</gene>
<protein>
    <submittedName>
        <fullName evidence="3">Uncharacterized protein</fullName>
    </submittedName>
</protein>
<dbReference type="STRING" id="469383.Cwoe_2005"/>
<name>D3F459_CONWI</name>
<dbReference type="RefSeq" id="WP_012933482.1">
    <property type="nucleotide sequence ID" value="NC_013739.1"/>
</dbReference>
<feature type="chain" id="PRO_5003042961" evidence="2">
    <location>
        <begin position="28"/>
        <end position="301"/>
    </location>
</feature>
<evidence type="ECO:0000313" key="3">
    <source>
        <dbReference type="EMBL" id="ADB50431.1"/>
    </source>
</evidence>
<dbReference type="Proteomes" id="UP000008229">
    <property type="component" value="Chromosome"/>
</dbReference>
<proteinExistence type="predicted"/>
<reference evidence="4" key="2">
    <citation type="submission" date="2010-01" db="EMBL/GenBank/DDBJ databases">
        <title>The complete genome of Conexibacter woesei DSM 14684.</title>
        <authorList>
            <consortium name="US DOE Joint Genome Institute (JGI-PGF)"/>
            <person name="Lucas S."/>
            <person name="Copeland A."/>
            <person name="Lapidus A."/>
            <person name="Glavina del Rio T."/>
            <person name="Dalin E."/>
            <person name="Tice H."/>
            <person name="Bruce D."/>
            <person name="Goodwin L."/>
            <person name="Pitluck S."/>
            <person name="Kyrpides N."/>
            <person name="Mavromatis K."/>
            <person name="Ivanova N."/>
            <person name="Mikhailova N."/>
            <person name="Chertkov O."/>
            <person name="Brettin T."/>
            <person name="Detter J.C."/>
            <person name="Han C."/>
            <person name="Larimer F."/>
            <person name="Land M."/>
            <person name="Hauser L."/>
            <person name="Markowitz V."/>
            <person name="Cheng J.-F."/>
            <person name="Hugenholtz P."/>
            <person name="Woyke T."/>
            <person name="Wu D."/>
            <person name="Pukall R."/>
            <person name="Steenblock K."/>
            <person name="Schneider S."/>
            <person name="Klenk H.-P."/>
            <person name="Eisen J.A."/>
        </authorList>
    </citation>
    <scope>NUCLEOTIDE SEQUENCE [LARGE SCALE GENOMIC DNA]</scope>
    <source>
        <strain evidence="4">DSM 14684 / CIP 108061 / JCM 11494 / NBRC 100937 / ID131577</strain>
    </source>
</reference>
<organism evidence="3 4">
    <name type="scientific">Conexibacter woesei (strain DSM 14684 / CCUG 47730 / CIP 108061 / JCM 11494 / NBRC 100937 / ID131577)</name>
    <dbReference type="NCBI Taxonomy" id="469383"/>
    <lineage>
        <taxon>Bacteria</taxon>
        <taxon>Bacillati</taxon>
        <taxon>Actinomycetota</taxon>
        <taxon>Thermoleophilia</taxon>
        <taxon>Solirubrobacterales</taxon>
        <taxon>Conexibacteraceae</taxon>
        <taxon>Conexibacter</taxon>
    </lineage>
</organism>
<dbReference type="EMBL" id="CP001854">
    <property type="protein sequence ID" value="ADB50431.1"/>
    <property type="molecule type" value="Genomic_DNA"/>
</dbReference>
<keyword evidence="4" id="KW-1185">Reference proteome</keyword>
<evidence type="ECO:0000313" key="4">
    <source>
        <dbReference type="Proteomes" id="UP000008229"/>
    </source>
</evidence>
<sequence length="301" mass="31535" precursor="true">MRPAAALAAMVLAVAALAFVAVPGAGATTVVLDEPFEGAPFVADLGRTTVTYGDDQLLAVETAVVARPPAGWGGCIVQLSGICLPAQMTVEWLLDHSIGGDPAAAGADARVVATPSAGRTTWESARWDRYYARWRAGAVPNATTDARGVRWTLPMAELGLVRTPYFSTTVGPRANVDLFVVSRFSALDAAGLPIGGLDAAGPGLLPFGVLPEALPTPAPGATPPPVGDGPVERRVACHRASVRVRRLDRRIRRAAKVAHGRGPAARRRAARGELRRLRAQRSEALAAKRRTCAKASQPPSR</sequence>
<feature type="region of interest" description="Disordered" evidence="1">
    <location>
        <begin position="281"/>
        <end position="301"/>
    </location>
</feature>
<evidence type="ECO:0000256" key="2">
    <source>
        <dbReference type="SAM" id="SignalP"/>
    </source>
</evidence>
<keyword evidence="2" id="KW-0732">Signal</keyword>
<reference evidence="3 4" key="1">
    <citation type="journal article" date="2010" name="Stand. Genomic Sci.">
        <title>Complete genome sequence of Conexibacter woesei type strain (ID131577).</title>
        <authorList>
            <person name="Pukall R."/>
            <person name="Lapidus A."/>
            <person name="Glavina Del Rio T."/>
            <person name="Copeland A."/>
            <person name="Tice H."/>
            <person name="Cheng J.-F."/>
            <person name="Lucas S."/>
            <person name="Chen F."/>
            <person name="Nolan M."/>
            <person name="Bruce D."/>
            <person name="Goodwin L."/>
            <person name="Pitluck S."/>
            <person name="Mavromatis K."/>
            <person name="Ivanova N."/>
            <person name="Ovchinnikova G."/>
            <person name="Pati A."/>
            <person name="Chen A."/>
            <person name="Palaniappan K."/>
            <person name="Land M."/>
            <person name="Hauser L."/>
            <person name="Chang Y.-J."/>
            <person name="Jeffries C.D."/>
            <person name="Chain P."/>
            <person name="Meincke L."/>
            <person name="Sims D."/>
            <person name="Brettin T."/>
            <person name="Detter J.C."/>
            <person name="Rohde M."/>
            <person name="Goeker M."/>
            <person name="Bristow J."/>
            <person name="Eisen J.A."/>
            <person name="Markowitz V."/>
            <person name="Kyrpides N.C."/>
            <person name="Klenk H.-P."/>
            <person name="Hugenholtz P."/>
        </authorList>
    </citation>
    <scope>NUCLEOTIDE SEQUENCE [LARGE SCALE GENOMIC DNA]</scope>
    <source>
        <strain evidence="4">DSM 14684 / CIP 108061 / JCM 11494 / NBRC 100937 / ID131577</strain>
    </source>
</reference>
<dbReference type="AlphaFoldDB" id="D3F459"/>
<dbReference type="HOGENOM" id="CLU_923504_0_0_11"/>